<keyword evidence="1" id="KW-0812">Transmembrane</keyword>
<gene>
    <name evidence="2" type="ORF">L2725_15175</name>
</gene>
<evidence type="ECO:0000256" key="1">
    <source>
        <dbReference type="SAM" id="Phobius"/>
    </source>
</evidence>
<name>A0ABT0N9H5_9GAMM</name>
<reference evidence="2 3" key="1">
    <citation type="submission" date="2022-01" db="EMBL/GenBank/DDBJ databases">
        <title>Whole genome-based taxonomy of the Shewanellaceae.</title>
        <authorList>
            <person name="Martin-Rodriguez A.J."/>
        </authorList>
    </citation>
    <scope>NUCLEOTIDE SEQUENCE [LARGE SCALE GENOMIC DNA]</scope>
    <source>
        <strain evidence="2 3">DSM 21332</strain>
    </source>
</reference>
<dbReference type="Proteomes" id="UP001202831">
    <property type="component" value="Unassembled WGS sequence"/>
</dbReference>
<organism evidence="2 3">
    <name type="scientific">Shewanella corallii</name>
    <dbReference type="NCBI Taxonomy" id="560080"/>
    <lineage>
        <taxon>Bacteria</taxon>
        <taxon>Pseudomonadati</taxon>
        <taxon>Pseudomonadota</taxon>
        <taxon>Gammaproteobacteria</taxon>
        <taxon>Alteromonadales</taxon>
        <taxon>Shewanellaceae</taxon>
        <taxon>Shewanella</taxon>
    </lineage>
</organism>
<dbReference type="EMBL" id="JAKIKT010000006">
    <property type="protein sequence ID" value="MCL2915101.1"/>
    <property type="molecule type" value="Genomic_DNA"/>
</dbReference>
<keyword evidence="1" id="KW-1133">Transmembrane helix</keyword>
<keyword evidence="1" id="KW-0472">Membrane</keyword>
<evidence type="ECO:0008006" key="4">
    <source>
        <dbReference type="Google" id="ProtNLM"/>
    </source>
</evidence>
<accession>A0ABT0N9H5</accession>
<keyword evidence="3" id="KW-1185">Reference proteome</keyword>
<comment type="caution">
    <text evidence="2">The sequence shown here is derived from an EMBL/GenBank/DDBJ whole genome shotgun (WGS) entry which is preliminary data.</text>
</comment>
<protein>
    <recommendedName>
        <fullName evidence="4">DUF2509 family protein</fullName>
    </recommendedName>
</protein>
<feature type="transmembrane region" description="Helical" evidence="1">
    <location>
        <begin position="7"/>
        <end position="26"/>
    </location>
</feature>
<dbReference type="RefSeq" id="WP_249249704.1">
    <property type="nucleotide sequence ID" value="NZ_JAKIKT010000006.1"/>
</dbReference>
<proteinExistence type="predicted"/>
<sequence>MAMSRRKWNNIIIIACLMMIGTLTILDNRTKQLPEDALSLFDDNAPLTQLQMQSEWLNKGESGWQCASQVLNCAEWSKAWAELKVSALAQSPELFSSPKELMIQVATSPDGLVWQFYPEQGLLKSASGNWYEIPPSLRHNLEPIIRAGS</sequence>
<evidence type="ECO:0000313" key="3">
    <source>
        <dbReference type="Proteomes" id="UP001202831"/>
    </source>
</evidence>
<evidence type="ECO:0000313" key="2">
    <source>
        <dbReference type="EMBL" id="MCL2915101.1"/>
    </source>
</evidence>